<keyword evidence="16" id="KW-0325">Glycoprotein</keyword>
<evidence type="ECO:0000256" key="15">
    <source>
        <dbReference type="ARBA" id="ARBA00023157"/>
    </source>
</evidence>
<dbReference type="PROSITE" id="PS50923">
    <property type="entry name" value="SUSHI"/>
    <property type="match status" value="5"/>
</dbReference>
<evidence type="ECO:0000256" key="12">
    <source>
        <dbReference type="ARBA" id="ARBA00022889"/>
    </source>
</evidence>
<feature type="disulfide bond" evidence="18">
    <location>
        <begin position="210"/>
        <end position="237"/>
    </location>
</feature>
<evidence type="ECO:0000256" key="18">
    <source>
        <dbReference type="PROSITE-ProRule" id="PRU00302"/>
    </source>
</evidence>
<dbReference type="CDD" id="cd03592">
    <property type="entry name" value="CLECT_selectins_like"/>
    <property type="match status" value="1"/>
</dbReference>
<dbReference type="FunFam" id="3.10.100.10:FF:000007">
    <property type="entry name" value="L-selectin"/>
    <property type="match status" value="1"/>
</dbReference>
<dbReference type="Pfam" id="PF00059">
    <property type="entry name" value="Lectin_C"/>
    <property type="match status" value="1"/>
</dbReference>
<keyword evidence="5 18" id="KW-0768">Sushi</keyword>
<name>A0A3B1KEC8_ASTMX</name>
<feature type="domain" description="EGF-like" evidence="20">
    <location>
        <begin position="140"/>
        <end position="176"/>
    </location>
</feature>
<dbReference type="InterPro" id="IPR033991">
    <property type="entry name" value="Selectin_CTLD"/>
</dbReference>
<keyword evidence="10" id="KW-0677">Repeat</keyword>
<dbReference type="GO" id="GO:0030246">
    <property type="term" value="F:carbohydrate binding"/>
    <property type="evidence" value="ECO:0007669"/>
    <property type="project" value="UniProtKB-KW"/>
</dbReference>
<dbReference type="SUPFAM" id="SSF56436">
    <property type="entry name" value="C-type lectin-like"/>
    <property type="match status" value="1"/>
</dbReference>
<keyword evidence="3" id="KW-1003">Cell membrane</keyword>
<dbReference type="SMART" id="SM00181">
    <property type="entry name" value="EGF"/>
    <property type="match status" value="1"/>
</dbReference>
<dbReference type="Pfam" id="PF00084">
    <property type="entry name" value="Sushi"/>
    <property type="match status" value="5"/>
</dbReference>
<dbReference type="CDD" id="cd00033">
    <property type="entry name" value="CCP"/>
    <property type="match status" value="5"/>
</dbReference>
<feature type="domain" description="Sushi" evidence="22">
    <location>
        <begin position="240"/>
        <end position="301"/>
    </location>
</feature>
<evidence type="ECO:0000256" key="16">
    <source>
        <dbReference type="ARBA" id="ARBA00023180"/>
    </source>
</evidence>
<dbReference type="Ensembl" id="ENSAMXT00000047831.1">
    <property type="protein sequence ID" value="ENSAMXP00000052256.1"/>
    <property type="gene ID" value="ENSAMXG00000043683.1"/>
</dbReference>
<reference evidence="23" key="4">
    <citation type="submission" date="2025-09" db="UniProtKB">
        <authorList>
            <consortium name="Ensembl"/>
        </authorList>
    </citation>
    <scope>IDENTIFICATION</scope>
</reference>
<feature type="disulfide bond" evidence="17">
    <location>
        <begin position="166"/>
        <end position="175"/>
    </location>
</feature>
<keyword evidence="13 19" id="KW-1133">Transmembrane helix</keyword>
<dbReference type="InterPro" id="IPR001881">
    <property type="entry name" value="EGF-like_Ca-bd_dom"/>
</dbReference>
<accession>A0A3B1KEC8</accession>
<dbReference type="Proteomes" id="UP000018467">
    <property type="component" value="Unassembled WGS sequence"/>
</dbReference>
<dbReference type="STRING" id="7994.ENSAMXP00000052256"/>
<comment type="subcellular location">
    <subcellularLocation>
        <location evidence="1">Cell membrane</location>
        <topology evidence="1">Single-pass type I membrane protein</topology>
    </subcellularLocation>
</comment>
<dbReference type="InterPro" id="IPR018378">
    <property type="entry name" value="C-type_lectin_CS"/>
</dbReference>
<evidence type="ECO:0000256" key="17">
    <source>
        <dbReference type="PROSITE-ProRule" id="PRU00076"/>
    </source>
</evidence>
<evidence type="ECO:0000256" key="10">
    <source>
        <dbReference type="ARBA" id="ARBA00022737"/>
    </source>
</evidence>
<keyword evidence="4 17" id="KW-0245">EGF-like domain</keyword>
<evidence type="ECO:0000256" key="6">
    <source>
        <dbReference type="ARBA" id="ARBA00022692"/>
    </source>
</evidence>
<dbReference type="Gene3D" id="2.10.70.10">
    <property type="entry name" value="Complement Module, domain 1"/>
    <property type="match status" value="5"/>
</dbReference>
<dbReference type="InterPro" id="IPR016187">
    <property type="entry name" value="CTDL_fold"/>
</dbReference>
<evidence type="ECO:0000259" key="21">
    <source>
        <dbReference type="PROSITE" id="PS50041"/>
    </source>
</evidence>
<evidence type="ECO:0000256" key="14">
    <source>
        <dbReference type="ARBA" id="ARBA00023136"/>
    </source>
</evidence>
<dbReference type="GO" id="GO:0005886">
    <property type="term" value="C:plasma membrane"/>
    <property type="evidence" value="ECO:0007669"/>
    <property type="project" value="UniProtKB-SubCell"/>
</dbReference>
<dbReference type="InParanoid" id="A0A3B1KEC8"/>
<dbReference type="GO" id="GO:0007155">
    <property type="term" value="P:cell adhesion"/>
    <property type="evidence" value="ECO:0007669"/>
    <property type="project" value="UniProtKB-KW"/>
</dbReference>
<dbReference type="PRINTS" id="PR00343">
    <property type="entry name" value="SELECTIN"/>
</dbReference>
<dbReference type="GO" id="GO:0097241">
    <property type="term" value="P:hematopoietic stem cell migration to bone marrow"/>
    <property type="evidence" value="ECO:0007669"/>
    <property type="project" value="Ensembl"/>
</dbReference>
<feature type="disulfide bond" evidence="18">
    <location>
        <begin position="391"/>
        <end position="418"/>
    </location>
</feature>
<feature type="disulfide bond" evidence="18">
    <location>
        <begin position="272"/>
        <end position="299"/>
    </location>
</feature>
<dbReference type="Gene3D" id="3.10.100.10">
    <property type="entry name" value="Mannose-Binding Protein A, subunit A"/>
    <property type="match status" value="1"/>
</dbReference>
<dbReference type="SUPFAM" id="SSF57196">
    <property type="entry name" value="EGF/Laminin"/>
    <property type="match status" value="1"/>
</dbReference>
<evidence type="ECO:0000256" key="4">
    <source>
        <dbReference type="ARBA" id="ARBA00022536"/>
    </source>
</evidence>
<reference evidence="23" key="3">
    <citation type="submission" date="2025-08" db="UniProtKB">
        <authorList>
            <consortium name="Ensembl"/>
        </authorList>
    </citation>
    <scope>IDENTIFICATION</scope>
</reference>
<evidence type="ECO:0000256" key="3">
    <source>
        <dbReference type="ARBA" id="ARBA00022475"/>
    </source>
</evidence>
<keyword evidence="9" id="KW-0430">Lectin</keyword>
<evidence type="ECO:0000256" key="1">
    <source>
        <dbReference type="ARBA" id="ARBA00004251"/>
    </source>
</evidence>
<evidence type="ECO:0000259" key="20">
    <source>
        <dbReference type="PROSITE" id="PS50026"/>
    </source>
</evidence>
<feature type="domain" description="Sushi" evidence="22">
    <location>
        <begin position="191"/>
        <end position="239"/>
    </location>
</feature>
<evidence type="ECO:0000256" key="19">
    <source>
        <dbReference type="SAM" id="Phobius"/>
    </source>
</evidence>
<dbReference type="SMART" id="SM00032">
    <property type="entry name" value="CCP"/>
    <property type="match status" value="5"/>
</dbReference>
<reference evidence="24" key="1">
    <citation type="submission" date="2013-03" db="EMBL/GenBank/DDBJ databases">
        <authorList>
            <person name="Jeffery W."/>
            <person name="Warren W."/>
            <person name="Wilson R.K."/>
        </authorList>
    </citation>
    <scope>NUCLEOTIDE SEQUENCE</scope>
    <source>
        <strain evidence="24">female</strain>
    </source>
</reference>
<dbReference type="CDD" id="cd00054">
    <property type="entry name" value="EGF_CA"/>
    <property type="match status" value="1"/>
</dbReference>
<dbReference type="GO" id="GO:0005509">
    <property type="term" value="F:calcium ion binding"/>
    <property type="evidence" value="ECO:0007669"/>
    <property type="project" value="InterPro"/>
</dbReference>
<dbReference type="SMART" id="SM00034">
    <property type="entry name" value="CLECT"/>
    <property type="match status" value="1"/>
</dbReference>
<evidence type="ECO:0000313" key="24">
    <source>
        <dbReference type="Proteomes" id="UP000018467"/>
    </source>
</evidence>
<dbReference type="Pfam" id="PF00008">
    <property type="entry name" value="EGF"/>
    <property type="match status" value="1"/>
</dbReference>
<dbReference type="PROSITE" id="PS01186">
    <property type="entry name" value="EGF_2"/>
    <property type="match status" value="1"/>
</dbReference>
<feature type="disulfide bond" evidence="18">
    <location>
        <begin position="459"/>
        <end position="486"/>
    </location>
</feature>
<dbReference type="GO" id="GO:0030097">
    <property type="term" value="P:hemopoiesis"/>
    <property type="evidence" value="ECO:0007669"/>
    <property type="project" value="Ensembl"/>
</dbReference>
<dbReference type="GeneTree" id="ENSGT00940000160168"/>
<evidence type="ECO:0000256" key="11">
    <source>
        <dbReference type="ARBA" id="ARBA00022837"/>
    </source>
</evidence>
<keyword evidence="11" id="KW-0106">Calcium</keyword>
<evidence type="ECO:0000256" key="8">
    <source>
        <dbReference type="ARBA" id="ARBA00022729"/>
    </source>
</evidence>
<evidence type="ECO:0000256" key="2">
    <source>
        <dbReference type="ARBA" id="ARBA00007360"/>
    </source>
</evidence>
<feature type="domain" description="Sushi" evidence="22">
    <location>
        <begin position="427"/>
        <end position="488"/>
    </location>
</feature>
<keyword evidence="24" id="KW-1185">Reference proteome</keyword>
<protein>
    <submittedName>
        <fullName evidence="23">Selectin P</fullName>
    </submittedName>
</protein>
<feature type="domain" description="C-type lectin" evidence="21">
    <location>
        <begin position="19"/>
        <end position="140"/>
    </location>
</feature>
<dbReference type="Bgee" id="ENSAMXG00000043683">
    <property type="expression patterns" value="Expressed in head kidney and 9 other cell types or tissues"/>
</dbReference>
<evidence type="ECO:0000256" key="9">
    <source>
        <dbReference type="ARBA" id="ARBA00022734"/>
    </source>
</evidence>
<dbReference type="PROSITE" id="PS50041">
    <property type="entry name" value="C_TYPE_LECTIN_2"/>
    <property type="match status" value="1"/>
</dbReference>
<evidence type="ECO:0000313" key="23">
    <source>
        <dbReference type="Ensembl" id="ENSAMXP00000052256.1"/>
    </source>
</evidence>
<dbReference type="SMART" id="SM00179">
    <property type="entry name" value="EGF_CA"/>
    <property type="match status" value="1"/>
</dbReference>
<dbReference type="SUPFAM" id="SSF57535">
    <property type="entry name" value="Complement control module/SCR domain"/>
    <property type="match status" value="5"/>
</dbReference>
<evidence type="ECO:0000259" key="22">
    <source>
        <dbReference type="PROSITE" id="PS50923"/>
    </source>
</evidence>
<proteinExistence type="inferred from homology"/>
<feature type="disulfide bond" evidence="18">
    <location>
        <begin position="362"/>
        <end position="405"/>
    </location>
</feature>
<dbReference type="PANTHER" id="PTHR19325:SF560">
    <property type="entry name" value="SUSHI, VON WILLEBRAND FACTOR TYPE A, EGF AND PENTRAXIN DOMAIN-CONTAINING PROTEIN 1"/>
    <property type="match status" value="1"/>
</dbReference>
<keyword evidence="6 19" id="KW-0812">Transmembrane</keyword>
<dbReference type="InterPro" id="IPR016186">
    <property type="entry name" value="C-type_lectin-like/link_sf"/>
</dbReference>
<dbReference type="PROSITE" id="PS00022">
    <property type="entry name" value="EGF_1"/>
    <property type="match status" value="1"/>
</dbReference>
<dbReference type="PANTHER" id="PTHR19325">
    <property type="entry name" value="COMPLEMENT COMPONENT-RELATED SUSHI DOMAIN-CONTAINING"/>
    <property type="match status" value="1"/>
</dbReference>
<evidence type="ECO:0000256" key="13">
    <source>
        <dbReference type="ARBA" id="ARBA00022989"/>
    </source>
</evidence>
<comment type="caution">
    <text evidence="17">Lacks conserved residue(s) required for the propagation of feature annotation.</text>
</comment>
<dbReference type="FunFam" id="2.10.70.10:FF:000001">
    <property type="entry name" value="Selectin P"/>
    <property type="match status" value="5"/>
</dbReference>
<dbReference type="InterPro" id="IPR001304">
    <property type="entry name" value="C-type_lectin-like"/>
</dbReference>
<keyword evidence="14 19" id="KW-0472">Membrane</keyword>
<feature type="transmembrane region" description="Helical" evidence="19">
    <location>
        <begin position="561"/>
        <end position="586"/>
    </location>
</feature>
<feature type="domain" description="Sushi" evidence="22">
    <location>
        <begin position="360"/>
        <end position="420"/>
    </location>
</feature>
<evidence type="ECO:0000256" key="7">
    <source>
        <dbReference type="ARBA" id="ARBA00022723"/>
    </source>
</evidence>
<keyword evidence="15 17" id="KW-1015">Disulfide bond</keyword>
<reference evidence="24" key="2">
    <citation type="journal article" date="2014" name="Nat. Commun.">
        <title>The cavefish genome reveals candidate genes for eye loss.</title>
        <authorList>
            <person name="McGaugh S.E."/>
            <person name="Gross J.B."/>
            <person name="Aken B."/>
            <person name="Blin M."/>
            <person name="Borowsky R."/>
            <person name="Chalopin D."/>
            <person name="Hinaux H."/>
            <person name="Jeffery W.R."/>
            <person name="Keene A."/>
            <person name="Ma L."/>
            <person name="Minx P."/>
            <person name="Murphy D."/>
            <person name="O'Quin K.E."/>
            <person name="Retaux S."/>
            <person name="Rohner N."/>
            <person name="Searle S.M."/>
            <person name="Stahl B.A."/>
            <person name="Tabin C."/>
            <person name="Volff J.N."/>
            <person name="Yoshizawa M."/>
            <person name="Warren W.C."/>
        </authorList>
    </citation>
    <scope>NUCLEOTIDE SEQUENCE [LARGE SCALE GENOMIC DNA]</scope>
    <source>
        <strain evidence="24">female</strain>
    </source>
</reference>
<dbReference type="PROSITE" id="PS00615">
    <property type="entry name" value="C_TYPE_LECTIN_1"/>
    <property type="match status" value="1"/>
</dbReference>
<organism evidence="23 24">
    <name type="scientific">Astyanax mexicanus</name>
    <name type="common">Blind cave fish</name>
    <name type="synonym">Astyanax fasciatus mexicanus</name>
    <dbReference type="NCBI Taxonomy" id="7994"/>
    <lineage>
        <taxon>Eukaryota</taxon>
        <taxon>Metazoa</taxon>
        <taxon>Chordata</taxon>
        <taxon>Craniata</taxon>
        <taxon>Vertebrata</taxon>
        <taxon>Euteleostomi</taxon>
        <taxon>Actinopterygii</taxon>
        <taxon>Neopterygii</taxon>
        <taxon>Teleostei</taxon>
        <taxon>Ostariophysi</taxon>
        <taxon>Characiformes</taxon>
        <taxon>Characoidei</taxon>
        <taxon>Acestrorhamphidae</taxon>
        <taxon>Acestrorhamphinae</taxon>
        <taxon>Astyanax</taxon>
    </lineage>
</organism>
<feature type="disulfide bond" evidence="18">
    <location>
        <begin position="529"/>
        <end position="556"/>
    </location>
</feature>
<dbReference type="InterPro" id="IPR002396">
    <property type="entry name" value="Selectin_superfamily"/>
</dbReference>
<keyword evidence="12" id="KW-0130">Cell adhesion</keyword>
<dbReference type="InterPro" id="IPR000742">
    <property type="entry name" value="EGF"/>
</dbReference>
<keyword evidence="8" id="KW-0732">Signal</keyword>
<dbReference type="PROSITE" id="PS50026">
    <property type="entry name" value="EGF_3"/>
    <property type="match status" value="1"/>
</dbReference>
<comment type="similarity">
    <text evidence="2">Belongs to the selectin/LECAM family.</text>
</comment>
<sequence>LHNLYTEQSNTAITCQFKAQAWTYHYQTENNMDWLTARQWCQRHFTDMVAIQNQGEIAYLDQILPIHRTYYWIGIRKVEGEWMWVGTRKPLTDEAANWATGEPNNQGSGEDCVEMYIKRLKDTAKWNDERCNKRKAALCYKASCFETSCSEHAECVEIIGNYKCQCHQGFTGPRCEQGILLLHYAVIGWNMNCSNPINSNSYSSTCTFSCEEGFELVGSPTTQCDHTGHWTQPAPTCTAVTCGPPMVPANGNMTCTGPLAKFSFRSSCALICEEGYSPAGESTLTCLKTGNWSAETPTCEGKISSFSHMDCSPQSSENLWDVLEKTLCSGQTLPSLMLQDLGEKLIFMCTSLLTYVISVVSCGSLMIPNGNVTCSDPLGKFSFRSSCTVTCEKGFTLRGESTLTCLETSNWSTETPTCAGSLPTNETVCPLLFSPENGWMNCSDPHWSFSYGSLCSFGCEDGHVLTGEPSLDCTVTGSWSQETPFCDAVQCEPLSYLPLVHLDATLVPSMNCLHPRGNFSFGSQCMFQCSEGYRLNGTSELICTSTGIWTAKLPTCIGTGLLLYTAIGAGSSVGVLLAAGLVVLVVQMLKKKKGKRNALLTH</sequence>
<keyword evidence="7" id="KW-0479">Metal-binding</keyword>
<evidence type="ECO:0000256" key="5">
    <source>
        <dbReference type="ARBA" id="ARBA00022659"/>
    </source>
</evidence>
<dbReference type="InterPro" id="IPR035976">
    <property type="entry name" value="Sushi/SCR/CCP_sf"/>
</dbReference>
<dbReference type="InterPro" id="IPR000436">
    <property type="entry name" value="Sushi_SCR_CCP_dom"/>
</dbReference>
<dbReference type="InterPro" id="IPR050350">
    <property type="entry name" value="Compl-Cell_Adhes-Reg"/>
</dbReference>
<feature type="domain" description="Sushi" evidence="22">
    <location>
        <begin position="489"/>
        <end position="558"/>
    </location>
</feature>
<dbReference type="FunCoup" id="A0A3B1KEC8">
    <property type="interactions" value="781"/>
</dbReference>
<dbReference type="AlphaFoldDB" id="A0A3B1KEC8"/>